<keyword evidence="14" id="KW-1185">Reference proteome</keyword>
<dbReference type="RefSeq" id="WP_284259785.1">
    <property type="nucleotide sequence ID" value="NZ_BSOS01000099.1"/>
</dbReference>
<dbReference type="Proteomes" id="UP001156641">
    <property type="component" value="Unassembled WGS sequence"/>
</dbReference>
<dbReference type="PROSITE" id="PS51123">
    <property type="entry name" value="OMPA_2"/>
    <property type="match status" value="1"/>
</dbReference>
<evidence type="ECO:0000313" key="14">
    <source>
        <dbReference type="Proteomes" id="UP001156641"/>
    </source>
</evidence>
<evidence type="ECO:0000256" key="10">
    <source>
        <dbReference type="PROSITE-ProRule" id="PRU00473"/>
    </source>
</evidence>
<comment type="caution">
    <text evidence="13">The sequence shown here is derived from an EMBL/GenBank/DDBJ whole genome shotgun (WGS) entry which is preliminary data.</text>
</comment>
<feature type="signal peptide" evidence="11">
    <location>
        <begin position="1"/>
        <end position="21"/>
    </location>
</feature>
<keyword evidence="7" id="KW-0626">Porin</keyword>
<organism evidence="13 14">
    <name type="scientific">Acidocella aquatica</name>
    <dbReference type="NCBI Taxonomy" id="1922313"/>
    <lineage>
        <taxon>Bacteria</taxon>
        <taxon>Pseudomonadati</taxon>
        <taxon>Pseudomonadota</taxon>
        <taxon>Alphaproteobacteria</taxon>
        <taxon>Acetobacterales</taxon>
        <taxon>Acidocellaceae</taxon>
        <taxon>Acidocella</taxon>
    </lineage>
</organism>
<keyword evidence="4" id="KW-0812">Transmembrane</keyword>
<reference evidence="14" key="1">
    <citation type="journal article" date="2019" name="Int. J. Syst. Evol. Microbiol.">
        <title>The Global Catalogue of Microorganisms (GCM) 10K type strain sequencing project: providing services to taxonomists for standard genome sequencing and annotation.</title>
        <authorList>
            <consortium name="The Broad Institute Genomics Platform"/>
            <consortium name="The Broad Institute Genome Sequencing Center for Infectious Disease"/>
            <person name="Wu L."/>
            <person name="Ma J."/>
        </authorList>
    </citation>
    <scope>NUCLEOTIDE SEQUENCE [LARGE SCALE GENOMIC DNA]</scope>
    <source>
        <strain evidence="14">NBRC 112502</strain>
    </source>
</reference>
<evidence type="ECO:0000256" key="7">
    <source>
        <dbReference type="ARBA" id="ARBA00023114"/>
    </source>
</evidence>
<evidence type="ECO:0000256" key="2">
    <source>
        <dbReference type="ARBA" id="ARBA00022448"/>
    </source>
</evidence>
<dbReference type="SUPFAM" id="SSF103088">
    <property type="entry name" value="OmpA-like"/>
    <property type="match status" value="1"/>
</dbReference>
<keyword evidence="9" id="KW-0998">Cell outer membrane</keyword>
<dbReference type="Gene3D" id="3.30.1330.60">
    <property type="entry name" value="OmpA-like domain"/>
    <property type="match status" value="1"/>
</dbReference>
<dbReference type="InterPro" id="IPR006665">
    <property type="entry name" value="OmpA-like"/>
</dbReference>
<dbReference type="CDD" id="cd07185">
    <property type="entry name" value="OmpA_C-like"/>
    <property type="match status" value="1"/>
</dbReference>
<dbReference type="PANTHER" id="PTHR30329">
    <property type="entry name" value="STATOR ELEMENT OF FLAGELLAR MOTOR COMPLEX"/>
    <property type="match status" value="1"/>
</dbReference>
<dbReference type="SUPFAM" id="SSF56925">
    <property type="entry name" value="OMPA-like"/>
    <property type="match status" value="1"/>
</dbReference>
<dbReference type="InterPro" id="IPR036737">
    <property type="entry name" value="OmpA-like_sf"/>
</dbReference>
<dbReference type="InterPro" id="IPR006664">
    <property type="entry name" value="OMP_bac"/>
</dbReference>
<keyword evidence="5 11" id="KW-0732">Signal</keyword>
<protein>
    <submittedName>
        <fullName evidence="13">Membrane protein</fullName>
    </submittedName>
</protein>
<gene>
    <name evidence="13" type="ORF">GCM10010909_36080</name>
</gene>
<evidence type="ECO:0000256" key="3">
    <source>
        <dbReference type="ARBA" id="ARBA00022452"/>
    </source>
</evidence>
<accession>A0ABQ6ADR3</accession>
<evidence type="ECO:0000256" key="9">
    <source>
        <dbReference type="ARBA" id="ARBA00023237"/>
    </source>
</evidence>
<evidence type="ECO:0000256" key="6">
    <source>
        <dbReference type="ARBA" id="ARBA00023065"/>
    </source>
</evidence>
<dbReference type="InterPro" id="IPR027385">
    <property type="entry name" value="Beta-barrel_OMP"/>
</dbReference>
<evidence type="ECO:0000256" key="4">
    <source>
        <dbReference type="ARBA" id="ARBA00022692"/>
    </source>
</evidence>
<evidence type="ECO:0000313" key="13">
    <source>
        <dbReference type="EMBL" id="GLR68926.1"/>
    </source>
</evidence>
<keyword evidence="6" id="KW-0406">Ion transport</keyword>
<evidence type="ECO:0000256" key="11">
    <source>
        <dbReference type="SAM" id="SignalP"/>
    </source>
</evidence>
<dbReference type="EMBL" id="BSOS01000099">
    <property type="protein sequence ID" value="GLR68926.1"/>
    <property type="molecule type" value="Genomic_DNA"/>
</dbReference>
<keyword evidence="8 10" id="KW-0472">Membrane</keyword>
<comment type="subcellular location">
    <subcellularLocation>
        <location evidence="1">Cell outer membrane</location>
        <topology evidence="1">Multi-pass membrane protein</topology>
    </subcellularLocation>
</comment>
<feature type="chain" id="PRO_5045905808" evidence="11">
    <location>
        <begin position="22"/>
        <end position="379"/>
    </location>
</feature>
<keyword evidence="3" id="KW-1134">Transmembrane beta strand</keyword>
<evidence type="ECO:0000256" key="8">
    <source>
        <dbReference type="ARBA" id="ARBA00023136"/>
    </source>
</evidence>
<dbReference type="Pfam" id="PF13505">
    <property type="entry name" value="OMP_b-brl"/>
    <property type="match status" value="1"/>
</dbReference>
<dbReference type="InterPro" id="IPR011250">
    <property type="entry name" value="OMP/PagP_B-barrel"/>
</dbReference>
<keyword evidence="2" id="KW-0813">Transport</keyword>
<name>A0ABQ6ADR3_9PROT</name>
<dbReference type="Pfam" id="PF00691">
    <property type="entry name" value="OmpA"/>
    <property type="match status" value="1"/>
</dbReference>
<evidence type="ECO:0000256" key="5">
    <source>
        <dbReference type="ARBA" id="ARBA00022729"/>
    </source>
</evidence>
<dbReference type="Gene3D" id="2.40.160.20">
    <property type="match status" value="1"/>
</dbReference>
<proteinExistence type="predicted"/>
<evidence type="ECO:0000256" key="1">
    <source>
        <dbReference type="ARBA" id="ARBA00004571"/>
    </source>
</evidence>
<sequence length="379" mass="39609">MKLRLTLAAATCLALPIAAQAQPVTGPYVSAEGGANLGNSFNYAYSQLPALRLPSIPNLGLRPGGQAPTGKFVTRPSYAGDIAIGYGFGNGLRVQLDGDFLRNTINKDDLSSGLVTYPATGGMNTYGPMLNVLYDMNLGLPIFPYAGAGAGYQWARFNSHISDVASFNHTVEGTRGSFAYDLIAGLAYPLPMVPGLSLTAEYRFMQLTASRNYASSSLPLGGASGGPVKIGQQSSHSFLVGLRYQLFNAPAAAPAVAPAAAPMAAPAPAPARTYLVFFDWDKATLTPRATQIIAQAASDSKTQATTTIDVNGYTDTSGTPAYNQGLSVRRAKAVAAQLVTDGVPASEITAQGFGDTKLLVPTGPGVREPQNRRVEIILN</sequence>
<feature type="domain" description="OmpA-like" evidence="12">
    <location>
        <begin position="265"/>
        <end position="379"/>
    </location>
</feature>
<dbReference type="InterPro" id="IPR050330">
    <property type="entry name" value="Bact_OuterMem_StrucFunc"/>
</dbReference>
<dbReference type="PRINTS" id="PR01021">
    <property type="entry name" value="OMPADOMAIN"/>
</dbReference>
<evidence type="ECO:0000259" key="12">
    <source>
        <dbReference type="PROSITE" id="PS51123"/>
    </source>
</evidence>
<dbReference type="PANTHER" id="PTHR30329:SF21">
    <property type="entry name" value="LIPOPROTEIN YIAD-RELATED"/>
    <property type="match status" value="1"/>
</dbReference>